<sequence length="1343" mass="148875">MLLTIHDANLQKVAFIDNEKQGTLNYYDDTWTRSLATGSSTFEFTVFKKAVKSDLPLAKAYHHLNEHAFVSFKYKGKSFVFNIIIVEENEQTIKCYCENLNLELINELANPYKSNKAMTFKEYCEAMDLLNYTHLSIGINEISDYKRTLEWEGQETKLARLLSLAKRFDAEIEFDTQLNADSTIKKFSVNVYHENDDNHQGVGRVRNDVIVKYGKNIHSITRKVDKTGIFNTIRPTGKMPTVEEEPSGDKGSKSETVKNADGSTTKTTISTASDGTKSKTIVHTKVTKLADKTRITTTTTTRSDGSIEQTVTTSKKGGASTSETKVLKKPNPKEKTNTTEDVLTIEGLDEWEVKNEKGIVEFYQRGQALYAPISMQLYPSTFTHSTGELDQWTRKDFHFETDEPNELRRLGYLKLKKYCYPAITYEVDGFVDADIGDTVKVHDDGFAPLLMIQARVTDQKISFTNPVRNKTIFDNFKALENKLSADIQSAFERLFEAAKPYTIKLSTDNGIIFKNQIGQSLVTPTLYKGGKPVVVGVTWRWALDGEVTTGMTYLVRGSNVTDTVTLTVAAYIGNKEVAVDEISLVNVADGKLGTPGTPGRDGRTPYVHTAWANNATGTDGFSLDSSINKLYIGIYTDFEPNDSTDPKKYKWAKVKGDKGDKGEKGERGLQGLDGLQGARGERGLPGRNGADGRTQYTHIAYSNSADGTKDFSVSASDRAYIGMYVDFNSADSNTPSDYNWTLVKGSDGANGVAGKAGADGRTPYLHIAYATSNNGSQGFSTTDSTNKTYIGTYTDYTQSDSTDYRVYKWTLIKGADGTGISNVTNYYLATTVSTGITRASAGWTTTPQPITSDKRYLWNYRVELYTNGTSKTTAPTVIGVHGEKGERGLQGEQGIPGIRGTDGRTQYTHIAYADNAVGGGFSQTNTNKPYIGMYVDFNAADSTNPTVYKWTKWKGEDGAQGVPGVKGADGRTPYFHRAWSNSADGRDGFSTTDSTNKRYLGTLTDFTEADSQDPARYKWTALFENVFGGNRNYFKNGRTQQINTGNRKMYDMRTFIVDDFWKNPDRLKPNYVHISFEISLSPALAKDTQAAVHFSATPWYSKKITLKAGVTTSQKFDFIINLSGASENYKTDNIFVRFGTNYGFPVNLTVTLKNAMLAIGTNFHDYVKAIEDVETDIASKADQSLTQEQLNALNEKSQILEAEMKAKASMEAFSELEKAYNAFVKLNADSQKKSESDLVEAGRRIDLLTTQFGGLAELKTFIDTYMKSTNEGLIIGKNDASSTIKVSSDRISMFSAGKEVMYISQGVINIDNGIFTASVQIGRFRTEQYYLKKDVNVIRYVGG</sequence>
<reference evidence="3 4" key="1">
    <citation type="submission" date="2015-03" db="EMBL/GenBank/DDBJ databases">
        <authorList>
            <person name="Murphy D."/>
        </authorList>
    </citation>
    <scope>NUCLEOTIDE SEQUENCE [LARGE SCALE GENOMIC DNA]</scope>
    <source>
        <strain evidence="3 4">SMRU1708</strain>
    </source>
</reference>
<feature type="compositionally biased region" description="Polar residues" evidence="2">
    <location>
        <begin position="303"/>
        <end position="324"/>
    </location>
</feature>
<name>A0A0U0PQP8_STREE</name>
<dbReference type="PANTHER" id="PTHR24637">
    <property type="entry name" value="COLLAGEN"/>
    <property type="match status" value="1"/>
</dbReference>
<evidence type="ECO:0000313" key="3">
    <source>
        <dbReference type="EMBL" id="COR87910.1"/>
    </source>
</evidence>
<dbReference type="Gene3D" id="1.20.5.320">
    <property type="entry name" value="6-Phosphogluconate Dehydrogenase, domain 3"/>
    <property type="match status" value="1"/>
</dbReference>
<feature type="region of interest" description="Disordered" evidence="2">
    <location>
        <begin position="231"/>
        <end position="277"/>
    </location>
</feature>
<evidence type="ECO:0000313" key="4">
    <source>
        <dbReference type="Proteomes" id="UP000046095"/>
    </source>
</evidence>
<accession>A0A0U0PQP8</accession>
<keyword evidence="3" id="KW-0675">Receptor</keyword>
<feature type="region of interest" description="Disordered" evidence="2">
    <location>
        <begin position="655"/>
        <end position="693"/>
    </location>
</feature>
<feature type="compositionally biased region" description="Basic and acidic residues" evidence="2">
    <location>
        <begin position="247"/>
        <end position="258"/>
    </location>
</feature>
<feature type="coiled-coil region" evidence="1">
    <location>
        <begin position="1183"/>
        <end position="1210"/>
    </location>
</feature>
<feature type="region of interest" description="Disordered" evidence="2">
    <location>
        <begin position="297"/>
        <end position="338"/>
    </location>
</feature>
<gene>
    <name evidence="3" type="ORF">ERS021218_01900</name>
</gene>
<feature type="compositionally biased region" description="Polar residues" evidence="2">
    <location>
        <begin position="261"/>
        <end position="277"/>
    </location>
</feature>
<organism evidence="3 4">
    <name type="scientific">Streptococcus pneumoniae</name>
    <dbReference type="NCBI Taxonomy" id="1313"/>
    <lineage>
        <taxon>Bacteria</taxon>
        <taxon>Bacillati</taxon>
        <taxon>Bacillota</taxon>
        <taxon>Bacilli</taxon>
        <taxon>Lactobacillales</taxon>
        <taxon>Streptococcaceae</taxon>
        <taxon>Streptococcus</taxon>
    </lineage>
</organism>
<proteinExistence type="predicted"/>
<dbReference type="Proteomes" id="UP000046095">
    <property type="component" value="Unassembled WGS sequence"/>
</dbReference>
<keyword evidence="1" id="KW-0175">Coiled coil</keyword>
<feature type="compositionally biased region" description="Basic and acidic residues" evidence="2">
    <location>
        <begin position="655"/>
        <end position="667"/>
    </location>
</feature>
<dbReference type="EMBL" id="CRVC01000029">
    <property type="protein sequence ID" value="COR87910.1"/>
    <property type="molecule type" value="Genomic_DNA"/>
</dbReference>
<evidence type="ECO:0000256" key="1">
    <source>
        <dbReference type="SAM" id="Coils"/>
    </source>
</evidence>
<evidence type="ECO:0000256" key="2">
    <source>
        <dbReference type="SAM" id="MobiDB-lite"/>
    </source>
</evidence>
<protein>
    <submittedName>
        <fullName evidence="3">Putative antireceptor</fullName>
    </submittedName>
</protein>